<dbReference type="PANTHER" id="PTHR10188">
    <property type="entry name" value="L-ASPARAGINASE"/>
    <property type="match status" value="1"/>
</dbReference>
<name>A0A4Q5M4T3_9BACT</name>
<keyword evidence="4" id="KW-1185">Reference proteome</keyword>
<gene>
    <name evidence="3" type="ORF">EWM59_01560</name>
</gene>
<proteinExistence type="predicted"/>
<accession>A0A4Q5M4T3</accession>
<comment type="caution">
    <text evidence="3">The sequence shown here is derived from an EMBL/GenBank/DDBJ whole genome shotgun (WGS) entry which is preliminary data.</text>
</comment>
<dbReference type="OrthoDB" id="9780217at2"/>
<feature type="site" description="Cleavage; by autolysis" evidence="2">
    <location>
        <begin position="202"/>
        <end position="203"/>
    </location>
</feature>
<dbReference type="FunFam" id="3.60.20.30:FF:000005">
    <property type="entry name" value="N(4)-(Beta-N-acetylglucosaminyl)-L-asparaginase"/>
    <property type="match status" value="1"/>
</dbReference>
<dbReference type="Pfam" id="PF01112">
    <property type="entry name" value="Asparaginase_2"/>
    <property type="match status" value="1"/>
</dbReference>
<dbReference type="SUPFAM" id="SSF56235">
    <property type="entry name" value="N-terminal nucleophile aminohydrolases (Ntn hydrolases)"/>
    <property type="match status" value="1"/>
</dbReference>
<dbReference type="InterPro" id="IPR029055">
    <property type="entry name" value="Ntn_hydrolases_N"/>
</dbReference>
<sequence length="345" mass="37040">MQSRRKFIQWSALSLPFISATKAFSKTIASKPIVVSTWDSGLAVNAEAWKVLKKNGRALDAVEVAANSIEDTINCCVGLGGNPDRDGKVTLDACIMDEKANCGSVAFLQHIKHPISVARKLMETTPHVMLVGDGALQFALANGFKREPDKLSADAEKTYKEWLKKSDYKPVINIEQQQIKAKKTDGGPFAPSYFDDGTPNHDTMGTIALDASGNLSGACTTSGMAFKLHGRVGDSPIIGAGLFVDNEIGAATSSGQGEEVIRVAGTHLVVEMMRLGKTPEEACKIAVERIVKINPEKAKGFQVGFIAINKQGEYGAYSIQHGFSYSVTLADDGGKVFMAKSHFPK</sequence>
<dbReference type="CDD" id="cd04513">
    <property type="entry name" value="Glycosylasparaginase"/>
    <property type="match status" value="1"/>
</dbReference>
<feature type="active site" description="Nucleophile" evidence="1">
    <location>
        <position position="203"/>
    </location>
</feature>
<dbReference type="InterPro" id="IPR000246">
    <property type="entry name" value="Peptidase_T2"/>
</dbReference>
<protein>
    <submittedName>
        <fullName evidence="3">Glycosylasparaginase</fullName>
    </submittedName>
</protein>
<organism evidence="3 4">
    <name type="scientific">Emticicia agri</name>
    <dbReference type="NCBI Taxonomy" id="2492393"/>
    <lineage>
        <taxon>Bacteria</taxon>
        <taxon>Pseudomonadati</taxon>
        <taxon>Bacteroidota</taxon>
        <taxon>Cytophagia</taxon>
        <taxon>Cytophagales</taxon>
        <taxon>Leadbetterellaceae</taxon>
        <taxon>Emticicia</taxon>
    </lineage>
</organism>
<dbReference type="PANTHER" id="PTHR10188:SF6">
    <property type="entry name" value="N(4)-(BETA-N-ACETYLGLUCOSAMINYL)-L-ASPARAGINASE"/>
    <property type="match status" value="1"/>
</dbReference>
<dbReference type="AlphaFoldDB" id="A0A4Q5M4T3"/>
<evidence type="ECO:0000313" key="4">
    <source>
        <dbReference type="Proteomes" id="UP000293162"/>
    </source>
</evidence>
<dbReference type="GO" id="GO:0005737">
    <property type="term" value="C:cytoplasm"/>
    <property type="evidence" value="ECO:0007669"/>
    <property type="project" value="TreeGrafter"/>
</dbReference>
<dbReference type="Proteomes" id="UP000293162">
    <property type="component" value="Unassembled WGS sequence"/>
</dbReference>
<evidence type="ECO:0000313" key="3">
    <source>
        <dbReference type="EMBL" id="RYU97404.1"/>
    </source>
</evidence>
<evidence type="ECO:0000256" key="1">
    <source>
        <dbReference type="PIRSR" id="PIRSR600246-1"/>
    </source>
</evidence>
<evidence type="ECO:0000256" key="2">
    <source>
        <dbReference type="PIRSR" id="PIRSR600246-3"/>
    </source>
</evidence>
<dbReference type="GO" id="GO:0016811">
    <property type="term" value="F:hydrolase activity, acting on carbon-nitrogen (but not peptide) bonds, in linear amides"/>
    <property type="evidence" value="ECO:0007669"/>
    <property type="project" value="UniProtKB-ARBA"/>
</dbReference>
<reference evidence="3 4" key="1">
    <citation type="submission" date="2019-02" db="EMBL/GenBank/DDBJ databases">
        <title>Bacterial novel species Emticicia sp. 17J42-9 isolated from soil.</title>
        <authorList>
            <person name="Jung H.-Y."/>
        </authorList>
    </citation>
    <scope>NUCLEOTIDE SEQUENCE [LARGE SCALE GENOMIC DNA]</scope>
    <source>
        <strain evidence="3 4">17J42-9</strain>
    </source>
</reference>
<dbReference type="Gene3D" id="3.60.20.30">
    <property type="entry name" value="(Glycosyl)asparaginase"/>
    <property type="match status" value="1"/>
</dbReference>
<dbReference type="RefSeq" id="WP_130019186.1">
    <property type="nucleotide sequence ID" value="NZ_SEWF01000002.1"/>
</dbReference>
<dbReference type="EMBL" id="SEWF01000002">
    <property type="protein sequence ID" value="RYU97404.1"/>
    <property type="molecule type" value="Genomic_DNA"/>
</dbReference>